<dbReference type="EMBL" id="KZ857451">
    <property type="protein sequence ID" value="RDX44350.1"/>
    <property type="molecule type" value="Genomic_DNA"/>
</dbReference>
<feature type="region of interest" description="Disordered" evidence="1">
    <location>
        <begin position="629"/>
        <end position="654"/>
    </location>
</feature>
<keyword evidence="3" id="KW-1185">Reference proteome</keyword>
<evidence type="ECO:0000256" key="1">
    <source>
        <dbReference type="SAM" id="MobiDB-lite"/>
    </source>
</evidence>
<feature type="compositionally biased region" description="Basic and acidic residues" evidence="1">
    <location>
        <begin position="688"/>
        <end position="723"/>
    </location>
</feature>
<proteinExistence type="predicted"/>
<dbReference type="AlphaFoldDB" id="A0A371CVR3"/>
<evidence type="ECO:0000313" key="3">
    <source>
        <dbReference type="Proteomes" id="UP000256964"/>
    </source>
</evidence>
<feature type="region of interest" description="Disordered" evidence="1">
    <location>
        <begin position="529"/>
        <end position="549"/>
    </location>
</feature>
<dbReference type="Proteomes" id="UP000256964">
    <property type="component" value="Unassembled WGS sequence"/>
</dbReference>
<protein>
    <submittedName>
        <fullName evidence="2">Uncharacterized protein</fullName>
    </submittedName>
</protein>
<gene>
    <name evidence="2" type="ORF">OH76DRAFT_1487185</name>
</gene>
<name>A0A371CVR3_9APHY</name>
<evidence type="ECO:0000313" key="2">
    <source>
        <dbReference type="EMBL" id="RDX44350.1"/>
    </source>
</evidence>
<organism evidence="2 3">
    <name type="scientific">Lentinus brumalis</name>
    <dbReference type="NCBI Taxonomy" id="2498619"/>
    <lineage>
        <taxon>Eukaryota</taxon>
        <taxon>Fungi</taxon>
        <taxon>Dikarya</taxon>
        <taxon>Basidiomycota</taxon>
        <taxon>Agaricomycotina</taxon>
        <taxon>Agaricomycetes</taxon>
        <taxon>Polyporales</taxon>
        <taxon>Polyporaceae</taxon>
        <taxon>Lentinus</taxon>
    </lineage>
</organism>
<dbReference type="OrthoDB" id="2758345at2759"/>
<feature type="compositionally biased region" description="Polar residues" evidence="1">
    <location>
        <begin position="532"/>
        <end position="549"/>
    </location>
</feature>
<reference evidence="2 3" key="1">
    <citation type="journal article" date="2018" name="Biotechnol. Biofuels">
        <title>Integrative visual omics of the white-rot fungus Polyporus brumalis exposes the biotechnological potential of its oxidative enzymes for delignifying raw plant biomass.</title>
        <authorList>
            <person name="Miyauchi S."/>
            <person name="Rancon A."/>
            <person name="Drula E."/>
            <person name="Hage H."/>
            <person name="Chaduli D."/>
            <person name="Favel A."/>
            <person name="Grisel S."/>
            <person name="Henrissat B."/>
            <person name="Herpoel-Gimbert I."/>
            <person name="Ruiz-Duenas F.J."/>
            <person name="Chevret D."/>
            <person name="Hainaut M."/>
            <person name="Lin J."/>
            <person name="Wang M."/>
            <person name="Pangilinan J."/>
            <person name="Lipzen A."/>
            <person name="Lesage-Meessen L."/>
            <person name="Navarro D."/>
            <person name="Riley R."/>
            <person name="Grigoriev I.V."/>
            <person name="Zhou S."/>
            <person name="Raouche S."/>
            <person name="Rosso M.N."/>
        </authorList>
    </citation>
    <scope>NUCLEOTIDE SEQUENCE [LARGE SCALE GENOMIC DNA]</scope>
    <source>
        <strain evidence="2 3">BRFM 1820</strain>
    </source>
</reference>
<accession>A0A371CVR3</accession>
<sequence>MRLFVHNKKGQPMMQRSHTTIPTISTIPGISAMISDSTTSRDHTAPSGLLPTPPVSPIAYHPQWAVGPLGQPQSSPGMPASELQRLQWENAELQHLKQEKEQLYHQSFAALVPDHQAELDRLHHENTALRAQISMAGISLAPPSDILAPTFSLEATSDALKATSDAEDHQGQPMLHAHFAGTRSTYEMLTQFNLPMTKEGKFKIITYSHKGHENHPYWTQRVGNTAVPAGEEKESYLTNPDGTPVSKTRAKEIRGYLYDIWQDYATTHGVAALPKTWGRAPTTFKCECNRLMLGDAPELGFCHDGWHGDQLGQDNWSQWRRNLLAGVDPRSVTDPLLVEEILAAAARRAKQLATRQAKRAAKRSGSLDAAPYTIKTPEDDLDCTHSAKRMPVDALDSTAPLKQARTMPAVDTVKDTSLLSDAIAPLPARNDDNDDFNFEYLDPTPDDARIGSGGGDMSSGNPLVSGDDLTLSSDISLGDNSPVIMLGDETVYGAPVTLDNVSGSSAARNTPGLGARKELVDSAAKAADTMAETGSTTDKVPPAGSTNGLDKTTAEIKSVAISGPSIADANTGDEQTVVAAEMKTKASTDSVERAGDITVQPRCGRIANPFTSILSTQARVPVAPAQIAPVPAPKDKKPKVAKVSGAWPPVRQEDSGQKDICAILWFKETGGTKDAFNKFYGSMKDYARKKWKAEREPPADSSQEQKTEQEKMTEQKQKTEQKGDQQTGNTGGE</sequence>
<feature type="region of interest" description="Disordered" evidence="1">
    <location>
        <begin position="688"/>
        <end position="733"/>
    </location>
</feature>